<dbReference type="PANTHER" id="PTHR28037">
    <property type="entry name" value="ALCOHOL O-ACETYLTRANSFERASE 1-RELATED"/>
    <property type="match status" value="1"/>
</dbReference>
<dbReference type="EMBL" id="ADNJ02000004">
    <property type="protein sequence ID" value="EFY94645.1"/>
    <property type="molecule type" value="Genomic_DNA"/>
</dbReference>
<dbReference type="GeneID" id="19264152"/>
<protein>
    <submittedName>
        <fullName evidence="1">Alcohol acetyltransferase</fullName>
    </submittedName>
</protein>
<evidence type="ECO:0000313" key="1">
    <source>
        <dbReference type="EMBL" id="EFY94645.1"/>
    </source>
</evidence>
<keyword evidence="2" id="KW-1185">Reference proteome</keyword>
<gene>
    <name evidence="1" type="ORF">MAA_09866</name>
</gene>
<dbReference type="Gene3D" id="3.30.559.30">
    <property type="entry name" value="Nonribosomal peptide synthetase, condensation domain"/>
    <property type="match status" value="1"/>
</dbReference>
<reference evidence="1 2" key="1">
    <citation type="journal article" date="2011" name="PLoS Genet.">
        <title>Genome sequencing and comparative transcriptomics of the model entomopathogenic fungi Metarhizium anisopliae and M. acridum.</title>
        <authorList>
            <person name="Gao Q."/>
            <person name="Jin K."/>
            <person name="Ying S.H."/>
            <person name="Zhang Y."/>
            <person name="Xiao G."/>
            <person name="Shang Y."/>
            <person name="Duan Z."/>
            <person name="Hu X."/>
            <person name="Xie X.Q."/>
            <person name="Zhou G."/>
            <person name="Peng G."/>
            <person name="Luo Z."/>
            <person name="Huang W."/>
            <person name="Wang B."/>
            <person name="Fang W."/>
            <person name="Wang S."/>
            <person name="Zhong Y."/>
            <person name="Ma L.J."/>
            <person name="St Leger R.J."/>
            <person name="Zhao G.P."/>
            <person name="Pei Y."/>
            <person name="Feng M.G."/>
            <person name="Xia Y."/>
            <person name="Wang C."/>
        </authorList>
    </citation>
    <scope>NUCLEOTIDE SEQUENCE [LARGE SCALE GENOMIC DNA]</scope>
    <source>
        <strain evidence="2">ARSEF 23 / ATCC MYA-3075</strain>
    </source>
</reference>
<dbReference type="Gene3D" id="3.30.559.10">
    <property type="entry name" value="Chloramphenicol acetyltransferase-like domain"/>
    <property type="match status" value="1"/>
</dbReference>
<sequence>MGYQSRSSSTLSVLGHGIIAQTFLPSLSHDSYYLWASWAAKPKVQWPCAGSDQFTCRYNAPTSAQGIDESLLYPALARVVSAQPMLRVGILGEDTSKAAFCHIKTIHLANHVSFETLDGCETVDQYNEHIASQQGWHHSQPWLNIQDVPPWRIAVVKPSPAATGELSRVQEIIFSFHHALLDGNSGKLFHENLLKELNHQLGQGAANTTATTTASLQFPDAPRLPEAQDQIIAFQNSPWYLVKTLWNELGPPMLRAKKHIPWHSKPSDFSIPYVTLTKAVDFQGPIVAKLLKACRQHGTTITGLFHALAAASLASRLPAGEASSFAASTPISLRPFLGPAADPEFKQSFRVLVTSQEHQFPAPLVARLRTPKDADQSIWETAQRVKGELNRKVASVPKDDINGLMKYNSDWIGYFKKKDGQPRPDSWEVSNIGVFANPPEEAGFAVSRVYFTNGALVTGSPLALGLGSVAGGLLSVGISWQESVVGQEFVDGLAGDLTEFVTRFDETGKFVV</sequence>
<dbReference type="InterPro" id="IPR010828">
    <property type="entry name" value="Atf2/Sli1-like"/>
</dbReference>
<organism evidence="1 2">
    <name type="scientific">Metarhizium robertsii (strain ARSEF 23 / ATCC MYA-3075)</name>
    <name type="common">Metarhizium anisopliae (strain ARSEF 23)</name>
    <dbReference type="NCBI Taxonomy" id="655844"/>
    <lineage>
        <taxon>Eukaryota</taxon>
        <taxon>Fungi</taxon>
        <taxon>Dikarya</taxon>
        <taxon>Ascomycota</taxon>
        <taxon>Pezizomycotina</taxon>
        <taxon>Sordariomycetes</taxon>
        <taxon>Hypocreomycetidae</taxon>
        <taxon>Hypocreales</taxon>
        <taxon>Clavicipitaceae</taxon>
        <taxon>Metarhizium</taxon>
    </lineage>
</organism>
<dbReference type="OrthoDB" id="2150604at2759"/>
<name>E9FC67_METRA</name>
<dbReference type="RefSeq" id="XP_007826055.1">
    <property type="nucleotide sequence ID" value="XM_007827864.1"/>
</dbReference>
<dbReference type="InterPro" id="IPR052058">
    <property type="entry name" value="Alcohol_O-acetyltransferase"/>
</dbReference>
<dbReference type="Pfam" id="PF07247">
    <property type="entry name" value="AATase"/>
    <property type="match status" value="1"/>
</dbReference>
<dbReference type="AlphaFoldDB" id="E9FC67"/>
<dbReference type="SUPFAM" id="SSF52777">
    <property type="entry name" value="CoA-dependent acyltransferases"/>
    <property type="match status" value="2"/>
</dbReference>
<dbReference type="KEGG" id="maj:MAA_09866"/>
<reference evidence="1 2" key="2">
    <citation type="journal article" date="2014" name="Proc. Natl. Acad. Sci. U.S.A.">
        <title>Trajectory and genomic determinants of fungal-pathogen speciation and host adaptation.</title>
        <authorList>
            <person name="Hu X."/>
            <person name="Xiao G."/>
            <person name="Zheng P."/>
            <person name="Shang Y."/>
            <person name="Su Y."/>
            <person name="Zhang X."/>
            <person name="Liu X."/>
            <person name="Zhan S."/>
            <person name="St Leger R.J."/>
            <person name="Wang C."/>
        </authorList>
    </citation>
    <scope>GENOME REANNOTATION</scope>
    <source>
        <strain evidence="2">ARSEF 23 / ATCC MYA-3075</strain>
    </source>
</reference>
<dbReference type="PANTHER" id="PTHR28037:SF1">
    <property type="entry name" value="ALCOHOL O-ACETYLTRANSFERASE 1-RELATED"/>
    <property type="match status" value="1"/>
</dbReference>
<accession>E9FC67</accession>
<dbReference type="InterPro" id="IPR023213">
    <property type="entry name" value="CAT-like_dom_sf"/>
</dbReference>
<dbReference type="GO" id="GO:0008080">
    <property type="term" value="F:N-acetyltransferase activity"/>
    <property type="evidence" value="ECO:0007669"/>
    <property type="project" value="TreeGrafter"/>
</dbReference>
<comment type="caution">
    <text evidence="1">The sequence shown here is derived from an EMBL/GenBank/DDBJ whole genome shotgun (WGS) entry which is preliminary data.</text>
</comment>
<dbReference type="Proteomes" id="UP000002498">
    <property type="component" value="Unassembled WGS sequence"/>
</dbReference>
<evidence type="ECO:0000313" key="2">
    <source>
        <dbReference type="Proteomes" id="UP000002498"/>
    </source>
</evidence>
<dbReference type="HOGENOM" id="CLU_024469_0_1_1"/>
<proteinExistence type="predicted"/>